<dbReference type="EMBL" id="MLJW01000068">
    <property type="protein sequence ID" value="OIR03133.1"/>
    <property type="molecule type" value="Genomic_DNA"/>
</dbReference>
<gene>
    <name evidence="3" type="ORF">GALL_146520</name>
</gene>
<name>A0A1J5SG51_9ZZZZ</name>
<dbReference type="AlphaFoldDB" id="A0A1J5SG51"/>
<keyword evidence="1" id="KW-0472">Membrane</keyword>
<comment type="caution">
    <text evidence="3">The sequence shown here is derived from an EMBL/GenBank/DDBJ whole genome shotgun (WGS) entry which is preliminary data.</text>
</comment>
<dbReference type="Pfam" id="PF02698">
    <property type="entry name" value="DUF218"/>
    <property type="match status" value="1"/>
</dbReference>
<organism evidence="3">
    <name type="scientific">mine drainage metagenome</name>
    <dbReference type="NCBI Taxonomy" id="410659"/>
    <lineage>
        <taxon>unclassified sequences</taxon>
        <taxon>metagenomes</taxon>
        <taxon>ecological metagenomes</taxon>
    </lineage>
</organism>
<keyword evidence="1" id="KW-1133">Transmembrane helix</keyword>
<proteinExistence type="predicted"/>
<reference evidence="3" key="1">
    <citation type="submission" date="2016-10" db="EMBL/GenBank/DDBJ databases">
        <title>Sequence of Gallionella enrichment culture.</title>
        <authorList>
            <person name="Poehlein A."/>
            <person name="Muehling M."/>
            <person name="Daniel R."/>
        </authorList>
    </citation>
    <scope>NUCLEOTIDE SEQUENCE</scope>
</reference>
<keyword evidence="1" id="KW-0812">Transmembrane</keyword>
<evidence type="ECO:0000313" key="3">
    <source>
        <dbReference type="EMBL" id="OIR03133.1"/>
    </source>
</evidence>
<evidence type="ECO:0000259" key="2">
    <source>
        <dbReference type="Pfam" id="PF02698"/>
    </source>
</evidence>
<feature type="domain" description="DUF218" evidence="2">
    <location>
        <begin position="64"/>
        <end position="184"/>
    </location>
</feature>
<accession>A0A1J5SG51</accession>
<dbReference type="InterPro" id="IPR003848">
    <property type="entry name" value="DUF218"/>
</dbReference>
<feature type="transmembrane region" description="Helical" evidence="1">
    <location>
        <begin position="21"/>
        <end position="44"/>
    </location>
</feature>
<evidence type="ECO:0000256" key="1">
    <source>
        <dbReference type="SAM" id="Phobius"/>
    </source>
</evidence>
<sequence>MGIPVAYQKMIRIALCRKRQIWLPTIFGWLLLLTFIFVLCVFGVRNIYTFLAPNDPVGARVLVVEGWLSPKELDQAIQIFKMGGYTQVVTTGGPTEWPEEKYGNYAVMSADYVARRGIRRDMILVVPAPPSAQERTFLSAVTLRESAQRLGIKLDAIDLVSSGAHARRSRLLFQMALGSNVNVGVLATKPADFGPETWWQTSKGVESIIFQSIGLLWVKCFFWPSPPGSRQERWGL</sequence>
<protein>
    <recommendedName>
        <fullName evidence="2">DUF218 domain-containing protein</fullName>
    </recommendedName>
</protein>